<dbReference type="InterPro" id="IPR013783">
    <property type="entry name" value="Ig-like_fold"/>
</dbReference>
<dbReference type="InterPro" id="IPR037256">
    <property type="entry name" value="ASC_dom_sf"/>
</dbReference>
<dbReference type="EMBL" id="WNKQ01000022">
    <property type="protein sequence ID" value="KAF5844510.1"/>
    <property type="molecule type" value="Genomic_DNA"/>
</dbReference>
<dbReference type="GO" id="GO:0019901">
    <property type="term" value="F:protein kinase binding"/>
    <property type="evidence" value="ECO:0007669"/>
    <property type="project" value="TreeGrafter"/>
</dbReference>
<name>A0A8H5Z832_COCSA</name>
<dbReference type="PANTHER" id="PTHR10343">
    <property type="entry name" value="5'-AMP-ACTIVATED PROTEIN KINASE , BETA SUBUNIT"/>
    <property type="match status" value="1"/>
</dbReference>
<reference evidence="6" key="1">
    <citation type="submission" date="2019-11" db="EMBL/GenBank/DDBJ databases">
        <title>Bipolaris sorokiniana Genome sequencing.</title>
        <authorList>
            <person name="Wang H."/>
        </authorList>
    </citation>
    <scope>NUCLEOTIDE SEQUENCE</scope>
</reference>
<feature type="domain" description="Association with the SNF1 complex (ASC)" evidence="5">
    <location>
        <begin position="549"/>
        <end position="656"/>
    </location>
</feature>
<feature type="compositionally biased region" description="Low complexity" evidence="4">
    <location>
        <begin position="121"/>
        <end position="135"/>
    </location>
</feature>
<comment type="caution">
    <text evidence="6">The sequence shown here is derived from an EMBL/GenBank/DDBJ whole genome shotgun (WGS) entry which is preliminary data.</text>
</comment>
<dbReference type="Pfam" id="PF16561">
    <property type="entry name" value="AMPK1_CBM"/>
    <property type="match status" value="1"/>
</dbReference>
<dbReference type="InterPro" id="IPR014756">
    <property type="entry name" value="Ig_E-set"/>
</dbReference>
<proteinExistence type="inferred from homology"/>
<evidence type="ECO:0000256" key="1">
    <source>
        <dbReference type="ARBA" id="ARBA00004496"/>
    </source>
</evidence>
<comment type="similarity">
    <text evidence="2">Belongs to the 5'-AMP-activated protein kinase beta subunit family.</text>
</comment>
<feature type="compositionally biased region" description="Low complexity" evidence="4">
    <location>
        <begin position="230"/>
        <end position="261"/>
    </location>
</feature>
<gene>
    <name evidence="6" type="ORF">GGP41_007490</name>
</gene>
<dbReference type="PANTHER" id="PTHR10343:SF84">
    <property type="entry name" value="5'-AMP-ACTIVATED PROTEIN KINASE SUBUNIT BETA-1"/>
    <property type="match status" value="1"/>
</dbReference>
<protein>
    <recommendedName>
        <fullName evidence="5">Association with the SNF1 complex (ASC) domain-containing protein</fullName>
    </recommendedName>
</protein>
<evidence type="ECO:0000259" key="5">
    <source>
        <dbReference type="SMART" id="SM01010"/>
    </source>
</evidence>
<keyword evidence="3" id="KW-0963">Cytoplasm</keyword>
<feature type="compositionally biased region" description="Pro residues" evidence="4">
    <location>
        <begin position="517"/>
        <end position="551"/>
    </location>
</feature>
<dbReference type="GO" id="GO:0031588">
    <property type="term" value="C:nucleotide-activated protein kinase complex"/>
    <property type="evidence" value="ECO:0007669"/>
    <property type="project" value="TreeGrafter"/>
</dbReference>
<feature type="compositionally biased region" description="Polar residues" evidence="4">
    <location>
        <begin position="62"/>
        <end position="100"/>
    </location>
</feature>
<dbReference type="FunFam" id="2.60.40.10:FF:000562">
    <property type="entry name" value="Snf1 kinase complex beta-subunit Gal83"/>
    <property type="match status" value="1"/>
</dbReference>
<feature type="compositionally biased region" description="Pro residues" evidence="4">
    <location>
        <begin position="292"/>
        <end position="306"/>
    </location>
</feature>
<dbReference type="Gene3D" id="2.60.40.10">
    <property type="entry name" value="Immunoglobulins"/>
    <property type="match status" value="1"/>
</dbReference>
<feature type="compositionally biased region" description="Basic and acidic residues" evidence="4">
    <location>
        <begin position="211"/>
        <end position="228"/>
    </location>
</feature>
<dbReference type="GO" id="GO:0005737">
    <property type="term" value="C:cytoplasm"/>
    <property type="evidence" value="ECO:0007669"/>
    <property type="project" value="UniProtKB-SubCell"/>
</dbReference>
<dbReference type="GO" id="GO:0007165">
    <property type="term" value="P:signal transduction"/>
    <property type="evidence" value="ECO:0007669"/>
    <property type="project" value="UniProtKB-ARBA"/>
</dbReference>
<feature type="region of interest" description="Disordered" evidence="4">
    <location>
        <begin position="492"/>
        <end position="554"/>
    </location>
</feature>
<dbReference type="AlphaFoldDB" id="A0A8H5Z832"/>
<dbReference type="CDD" id="cd02859">
    <property type="entry name" value="E_set_AMPKbeta_like_N"/>
    <property type="match status" value="1"/>
</dbReference>
<evidence type="ECO:0000256" key="3">
    <source>
        <dbReference type="ARBA" id="ARBA00022490"/>
    </source>
</evidence>
<dbReference type="InterPro" id="IPR050827">
    <property type="entry name" value="CRP1_MDG1_kinase"/>
</dbReference>
<dbReference type="Pfam" id="PF04739">
    <property type="entry name" value="AMPKBI"/>
    <property type="match status" value="1"/>
</dbReference>
<dbReference type="SUPFAM" id="SSF81296">
    <property type="entry name" value="E set domains"/>
    <property type="match status" value="1"/>
</dbReference>
<organism evidence="6 7">
    <name type="scientific">Cochliobolus sativus</name>
    <name type="common">Common root rot and spot blotch fungus</name>
    <name type="synonym">Bipolaris sorokiniana</name>
    <dbReference type="NCBI Taxonomy" id="45130"/>
    <lineage>
        <taxon>Eukaryota</taxon>
        <taxon>Fungi</taxon>
        <taxon>Dikarya</taxon>
        <taxon>Ascomycota</taxon>
        <taxon>Pezizomycotina</taxon>
        <taxon>Dothideomycetes</taxon>
        <taxon>Pleosporomycetidae</taxon>
        <taxon>Pleosporales</taxon>
        <taxon>Pleosporineae</taxon>
        <taxon>Pleosporaceae</taxon>
        <taxon>Bipolaris</taxon>
    </lineage>
</organism>
<evidence type="ECO:0000256" key="4">
    <source>
        <dbReference type="SAM" id="MobiDB-lite"/>
    </source>
</evidence>
<dbReference type="SMART" id="SM01010">
    <property type="entry name" value="AMPKBI"/>
    <property type="match status" value="1"/>
</dbReference>
<dbReference type="InterPro" id="IPR032640">
    <property type="entry name" value="AMPK1_CBM"/>
</dbReference>
<feature type="region of interest" description="Disordered" evidence="4">
    <location>
        <begin position="62"/>
        <end position="337"/>
    </location>
</feature>
<dbReference type="InterPro" id="IPR006828">
    <property type="entry name" value="ASC_dom"/>
</dbReference>
<accession>A0A8H5Z832</accession>
<dbReference type="SUPFAM" id="SSF160219">
    <property type="entry name" value="AMPKBI-like"/>
    <property type="match status" value="1"/>
</dbReference>
<feature type="compositionally biased region" description="Low complexity" evidence="4">
    <location>
        <begin position="183"/>
        <end position="195"/>
    </location>
</feature>
<feature type="compositionally biased region" description="Low complexity" evidence="4">
    <location>
        <begin position="271"/>
        <end position="291"/>
    </location>
</feature>
<feature type="compositionally biased region" description="Polar residues" evidence="4">
    <location>
        <begin position="137"/>
        <end position="146"/>
    </location>
</feature>
<dbReference type="Proteomes" id="UP000624244">
    <property type="component" value="Unassembled WGS sequence"/>
</dbReference>
<evidence type="ECO:0000256" key="2">
    <source>
        <dbReference type="ARBA" id="ARBA00010926"/>
    </source>
</evidence>
<sequence>MLIPVLGAGRARYQYDSLRLGWAGLRPVLSCPILSSVTSAAPSCVTCRDLLQLWGTDRAEQMGNQNSRSTTASSNPQSPTGVTTSHGQHPNPNSLAPSSERSLHPPHSNYHSARRRESIQALSAAPAPAAPSVSLENAESQPSSARPHSRGRAQTIGTSTKAVASQLRAAAHDHFSARHPGQNHNNNHNTNTNNHDAAMGNEQSSHRGHHRDKEKDRDKDREKEKSPRDAPSIITTTPPQAAITVPVPVQQQQQQQQQKQPQPQPPPPQEQPQQEQPQQEQPQQEQQQQQPPREPSPTLPVDVPAPPREDADSVSLIDPADASQDYLIPPSQFSRPPRMPLPIEEEVHTPGSPIISPEEIWSPIHENEAEGMLPRRSSMLSTTTADDEDLGEEFKGPSTGRPTVPTLIEWEGPGERVYVTGTFAGWNRKYRLHRNGPSKKKDALSAYVSVTPGTHHLTFLVDNDMRTSDKLPTAVDYTNILVNYIEVPYPEPQPPVASPSKDAQGALDAVTPMQEPQAPPGMYPPQVLPPAPDVQPIKPPLPEPPKPPVPEPTKKYHQNIPRYLLDLDAPEDSSRFLRANAMTNNLPTPPTLPGFLGKSILNGTTPMKDDSSVLIHPNHTVLNHLATSSIKDNILATSATTRYKQKFLTTIMYKPKEEHSEVH</sequence>
<evidence type="ECO:0000313" key="6">
    <source>
        <dbReference type="EMBL" id="KAF5844510.1"/>
    </source>
</evidence>
<dbReference type="GO" id="GO:0005634">
    <property type="term" value="C:nucleus"/>
    <property type="evidence" value="ECO:0007669"/>
    <property type="project" value="TreeGrafter"/>
</dbReference>
<comment type="subcellular location">
    <subcellularLocation>
        <location evidence="1">Cytoplasm</location>
    </subcellularLocation>
</comment>
<evidence type="ECO:0000313" key="7">
    <source>
        <dbReference type="Proteomes" id="UP000624244"/>
    </source>
</evidence>
<dbReference type="Gene3D" id="6.20.250.60">
    <property type="match status" value="1"/>
</dbReference>